<keyword evidence="3" id="KW-1185">Reference proteome</keyword>
<accession>A0A934WQP3</accession>
<reference evidence="2" key="1">
    <citation type="journal article" date="2012" name="J. Microbiol. Biotechnol.">
        <title>Ramlibacter ginsenosidimutans sp. nov., with ginsenoside-converting activity.</title>
        <authorList>
            <person name="Wang L."/>
            <person name="An D.S."/>
            <person name="Kim S.G."/>
            <person name="Jin F.X."/>
            <person name="Kim S.C."/>
            <person name="Lee S.T."/>
            <person name="Im W.T."/>
        </authorList>
    </citation>
    <scope>NUCLEOTIDE SEQUENCE</scope>
    <source>
        <strain evidence="2">KACC 17527</strain>
    </source>
</reference>
<dbReference type="Proteomes" id="UP000630528">
    <property type="component" value="Unassembled WGS sequence"/>
</dbReference>
<reference evidence="2" key="2">
    <citation type="submission" date="2021-01" db="EMBL/GenBank/DDBJ databases">
        <authorList>
            <person name="Kang M."/>
        </authorList>
    </citation>
    <scope>NUCLEOTIDE SEQUENCE</scope>
    <source>
        <strain evidence="2">KACC 17527</strain>
    </source>
</reference>
<sequence length="339" mass="36853">MNIEIPVLRLGLAGYTEAQTKQAADAAAAAGSARATWELGSFAEADAWWLEGNRTMLMPNQHLRVQPAVPRGRSVQIALADVDRPVAFSLPITAPGFEPAVTFDLGDSAAAVGVLHQFAGWMQTMLSQFALASSIVDNQPSLISGSWEVLRDTALLAVVDLKLGAGVMPGVSAKEFREASWCVREHGAVTIPHNYSRASVSQVMWQYAQRTQRDLLPPHYRSHPLYFRRPPRLAHQQLKDAHLLVMRELMAHPGMTFLGLQQATGLAEAPLARVLSALYVVGSITSNRKRAVPSGERRADGDSVANESSMSFPVMDSTPRLSRLPTADMTAPLTLTPDR</sequence>
<protein>
    <submittedName>
        <fullName evidence="2">Uncharacterized protein</fullName>
    </submittedName>
</protein>
<name>A0A934WQP3_9BURK</name>
<dbReference type="EMBL" id="JAEPWM010000022">
    <property type="protein sequence ID" value="MBK6009470.1"/>
    <property type="molecule type" value="Genomic_DNA"/>
</dbReference>
<gene>
    <name evidence="2" type="ORF">JJB11_25510</name>
</gene>
<proteinExistence type="predicted"/>
<evidence type="ECO:0000256" key="1">
    <source>
        <dbReference type="SAM" id="MobiDB-lite"/>
    </source>
</evidence>
<organism evidence="2 3">
    <name type="scientific">Ramlibacter ginsenosidimutans</name>
    <dbReference type="NCBI Taxonomy" id="502333"/>
    <lineage>
        <taxon>Bacteria</taxon>
        <taxon>Pseudomonadati</taxon>
        <taxon>Pseudomonadota</taxon>
        <taxon>Betaproteobacteria</taxon>
        <taxon>Burkholderiales</taxon>
        <taxon>Comamonadaceae</taxon>
        <taxon>Ramlibacter</taxon>
    </lineage>
</organism>
<dbReference type="RefSeq" id="WP_201178097.1">
    <property type="nucleotide sequence ID" value="NZ_JAEPWM010000022.1"/>
</dbReference>
<evidence type="ECO:0000313" key="3">
    <source>
        <dbReference type="Proteomes" id="UP000630528"/>
    </source>
</evidence>
<feature type="region of interest" description="Disordered" evidence="1">
    <location>
        <begin position="289"/>
        <end position="339"/>
    </location>
</feature>
<evidence type="ECO:0000313" key="2">
    <source>
        <dbReference type="EMBL" id="MBK6009470.1"/>
    </source>
</evidence>
<comment type="caution">
    <text evidence="2">The sequence shown here is derived from an EMBL/GenBank/DDBJ whole genome shotgun (WGS) entry which is preliminary data.</text>
</comment>
<dbReference type="AlphaFoldDB" id="A0A934WQP3"/>